<dbReference type="AlphaFoldDB" id="G3XLZ0"/>
<dbReference type="VEuPathDB" id="FungiDB:ASPNIDRAFT2_141514"/>
<name>G3XLZ0_ASPNA</name>
<dbReference type="GO" id="GO:0004497">
    <property type="term" value="F:monooxygenase activity"/>
    <property type="evidence" value="ECO:0007669"/>
    <property type="project" value="InterPro"/>
</dbReference>
<reference evidence="1 2" key="1">
    <citation type="journal article" date="2011" name="Genome Res.">
        <title>Comparative genomics of citric-acid-producing Aspergillus niger ATCC 1015 versus enzyme-producing CBS 513.88.</title>
        <authorList>
            <person name="Andersen M.R."/>
            <person name="Salazar M.P."/>
            <person name="Schaap P.J."/>
            <person name="van de Vondervoort P.J."/>
            <person name="Culley D."/>
            <person name="Thykaer J."/>
            <person name="Frisvad J.C."/>
            <person name="Nielsen K.F."/>
            <person name="Albang R."/>
            <person name="Albermann K."/>
            <person name="Berka R.M."/>
            <person name="Braus G.H."/>
            <person name="Braus-Stromeyer S.A."/>
            <person name="Corrochano L.M."/>
            <person name="Dai Z."/>
            <person name="van Dijck P.W."/>
            <person name="Hofmann G."/>
            <person name="Lasure L.L."/>
            <person name="Magnuson J.K."/>
            <person name="Menke H."/>
            <person name="Meijer M."/>
            <person name="Meijer S.L."/>
            <person name="Nielsen J.B."/>
            <person name="Nielsen M.L."/>
            <person name="van Ooyen A.J."/>
            <person name="Pel H.J."/>
            <person name="Poulsen L."/>
            <person name="Samson R.A."/>
            <person name="Stam H."/>
            <person name="Tsang A."/>
            <person name="van den Brink J.M."/>
            <person name="Atkins A."/>
            <person name="Aerts A."/>
            <person name="Shapiro H."/>
            <person name="Pangilinan J."/>
            <person name="Salamov A."/>
            <person name="Lou Y."/>
            <person name="Lindquist E."/>
            <person name="Lucas S."/>
            <person name="Grimwood J."/>
            <person name="Grigoriev I.V."/>
            <person name="Kubicek C.P."/>
            <person name="Martinez D."/>
            <person name="van Peij N.N."/>
            <person name="Roubos J.A."/>
            <person name="Nielsen J."/>
            <person name="Baker S.E."/>
        </authorList>
    </citation>
    <scope>NUCLEOTIDE SEQUENCE [LARGE SCALE GENOMIC DNA]</scope>
    <source>
        <strain evidence="2">ATCC 1015 / CBS 113.46 / FGSC A1144 / LSHB Ac4 / NCTC 3858a / NRRL 328 / USDA 3528.7</strain>
    </source>
</reference>
<dbReference type="InterPro" id="IPR036396">
    <property type="entry name" value="Cyt_P450_sf"/>
</dbReference>
<evidence type="ECO:0000313" key="2">
    <source>
        <dbReference type="Proteomes" id="UP000009038"/>
    </source>
</evidence>
<dbReference type="GO" id="GO:0005506">
    <property type="term" value="F:iron ion binding"/>
    <property type="evidence" value="ECO:0007669"/>
    <property type="project" value="InterPro"/>
</dbReference>
<accession>G3XLZ0</accession>
<dbReference type="GO" id="GO:0020037">
    <property type="term" value="F:heme binding"/>
    <property type="evidence" value="ECO:0007669"/>
    <property type="project" value="InterPro"/>
</dbReference>
<sequence>MVIKLKETYNILVDPRLLKVRQRDRYPEISAGAKKRAENSPTFINMDPSVHGHQRFIARLNSYCEGFNKHTVRRYLERLIKTKADQQSIIYNLLANNSSYLSLLFRKYLKYFDHLLDERIANPGDNIISSLAKEQLQQGNLER</sequence>
<proteinExistence type="predicted"/>
<gene>
    <name evidence="1" type="ORF">ASPNIDRAFT_141514</name>
</gene>
<organism evidence="1 2">
    <name type="scientific">Aspergillus niger (strain ATCC 1015 / CBS 113.46 / FGSC A1144 / LSHB Ac4 / NCTC 3858a / NRRL 328 / USDA 3528.7)</name>
    <dbReference type="NCBI Taxonomy" id="380704"/>
    <lineage>
        <taxon>Eukaryota</taxon>
        <taxon>Fungi</taxon>
        <taxon>Dikarya</taxon>
        <taxon>Ascomycota</taxon>
        <taxon>Pezizomycotina</taxon>
        <taxon>Eurotiomycetes</taxon>
        <taxon>Eurotiomycetidae</taxon>
        <taxon>Eurotiales</taxon>
        <taxon>Aspergillaceae</taxon>
        <taxon>Aspergillus</taxon>
        <taxon>Aspergillus subgen. Circumdati</taxon>
    </lineage>
</organism>
<protein>
    <submittedName>
        <fullName evidence="1">Uncharacterized protein</fullName>
    </submittedName>
</protein>
<dbReference type="Gene3D" id="1.10.630.10">
    <property type="entry name" value="Cytochrome P450"/>
    <property type="match status" value="1"/>
</dbReference>
<dbReference type="GO" id="GO:0016705">
    <property type="term" value="F:oxidoreductase activity, acting on paired donors, with incorporation or reduction of molecular oxygen"/>
    <property type="evidence" value="ECO:0007669"/>
    <property type="project" value="InterPro"/>
</dbReference>
<dbReference type="HOGENOM" id="CLU_1805740_0_0_1"/>
<dbReference type="EMBL" id="ACJE01000001">
    <property type="protein sequence ID" value="EHA28103.1"/>
    <property type="molecule type" value="Genomic_DNA"/>
</dbReference>
<dbReference type="STRING" id="380704.G3XLZ0"/>
<comment type="caution">
    <text evidence="1">The sequence shown here is derived from an EMBL/GenBank/DDBJ whole genome shotgun (WGS) entry which is preliminary data.</text>
</comment>
<evidence type="ECO:0000313" key="1">
    <source>
        <dbReference type="EMBL" id="EHA28103.1"/>
    </source>
</evidence>
<dbReference type="Proteomes" id="UP000009038">
    <property type="component" value="Unassembled WGS sequence"/>
</dbReference>